<accession>I0BTI5</accession>
<keyword evidence="1" id="KW-1133">Transmembrane helix</keyword>
<sequence>MTLLTFMLTVKLDQLFFKHWLPGPAWHWVIPGLFIFILSYMLELTGLPKKKLPAPLCILLTRGTMVLGSTAL</sequence>
<protein>
    <submittedName>
        <fullName evidence="2">Uncharacterized protein</fullName>
    </submittedName>
</protein>
<evidence type="ECO:0000313" key="3">
    <source>
        <dbReference type="Proteomes" id="UP000007392"/>
    </source>
</evidence>
<dbReference type="HOGENOM" id="CLU_2718527_0_0_9"/>
<dbReference type="EMBL" id="CP003422">
    <property type="protein sequence ID" value="AFH65682.1"/>
    <property type="molecule type" value="Genomic_DNA"/>
</dbReference>
<evidence type="ECO:0000256" key="1">
    <source>
        <dbReference type="SAM" id="Phobius"/>
    </source>
</evidence>
<dbReference type="Proteomes" id="UP000007392">
    <property type="component" value="Chromosome"/>
</dbReference>
<keyword evidence="1" id="KW-0812">Transmembrane</keyword>
<feature type="transmembrane region" description="Helical" evidence="1">
    <location>
        <begin position="25"/>
        <end position="42"/>
    </location>
</feature>
<dbReference type="AlphaFoldDB" id="I0BTI5"/>
<dbReference type="KEGG" id="pmw:B2K_34125"/>
<proteinExistence type="predicted"/>
<organism evidence="2 3">
    <name type="scientific">Paenibacillus mucilaginosus K02</name>
    <dbReference type="NCBI Taxonomy" id="997761"/>
    <lineage>
        <taxon>Bacteria</taxon>
        <taxon>Bacillati</taxon>
        <taxon>Bacillota</taxon>
        <taxon>Bacilli</taxon>
        <taxon>Bacillales</taxon>
        <taxon>Paenibacillaceae</taxon>
        <taxon>Paenibacillus</taxon>
    </lineage>
</organism>
<evidence type="ECO:0000313" key="2">
    <source>
        <dbReference type="EMBL" id="AFH65682.1"/>
    </source>
</evidence>
<keyword evidence="1" id="KW-0472">Membrane</keyword>
<gene>
    <name evidence="2" type="ORF">B2K_34125</name>
</gene>
<name>I0BTI5_9BACL</name>
<reference evidence="2 3" key="1">
    <citation type="submission" date="2013-06" db="EMBL/GenBank/DDBJ databases">
        <title>Complete genome sequence of Paenibacillus mucilaginosus K02.</title>
        <authorList>
            <person name="Xiao B."/>
            <person name="Sun L."/>
            <person name="Xiao L."/>
            <person name="Lian B."/>
        </authorList>
    </citation>
    <scope>NUCLEOTIDE SEQUENCE [LARGE SCALE GENOMIC DNA]</scope>
    <source>
        <strain evidence="2 3">K02</strain>
    </source>
</reference>